<dbReference type="FunFam" id="3.40.50.720:FF:000084">
    <property type="entry name" value="Short-chain dehydrogenase reductase"/>
    <property type="match status" value="1"/>
</dbReference>
<evidence type="ECO:0000313" key="4">
    <source>
        <dbReference type="Proteomes" id="UP000271031"/>
    </source>
</evidence>
<gene>
    <name evidence="3" type="ORF">EDM56_01840</name>
</gene>
<reference evidence="3 4" key="1">
    <citation type="submission" date="2018-10" db="EMBL/GenBank/DDBJ databases">
        <title>Phylogenomics of Brevibacillus.</title>
        <authorList>
            <person name="Dunlap C."/>
        </authorList>
    </citation>
    <scope>NUCLEOTIDE SEQUENCE [LARGE SCALE GENOMIC DNA]</scope>
    <source>
        <strain evidence="3 4">JCM 15716</strain>
    </source>
</reference>
<dbReference type="InterPro" id="IPR036291">
    <property type="entry name" value="NAD(P)-bd_dom_sf"/>
</dbReference>
<keyword evidence="4" id="KW-1185">Reference proteome</keyword>
<accession>A0A3M8DYF7</accession>
<dbReference type="InterPro" id="IPR020904">
    <property type="entry name" value="Sc_DH/Rdtase_CS"/>
</dbReference>
<proteinExistence type="inferred from homology"/>
<evidence type="ECO:0000313" key="3">
    <source>
        <dbReference type="EMBL" id="RNB92559.1"/>
    </source>
</evidence>
<dbReference type="PRINTS" id="PR00080">
    <property type="entry name" value="SDRFAMILY"/>
</dbReference>
<dbReference type="Pfam" id="PF13561">
    <property type="entry name" value="adh_short_C2"/>
    <property type="match status" value="1"/>
</dbReference>
<evidence type="ECO:0000256" key="1">
    <source>
        <dbReference type="ARBA" id="ARBA00006484"/>
    </source>
</evidence>
<evidence type="ECO:0000256" key="2">
    <source>
        <dbReference type="ARBA" id="ARBA00023002"/>
    </source>
</evidence>
<comment type="caution">
    <text evidence="3">The sequence shown here is derived from an EMBL/GenBank/DDBJ whole genome shotgun (WGS) entry which is preliminary data.</text>
</comment>
<dbReference type="RefSeq" id="WP_122916264.1">
    <property type="nucleotide sequence ID" value="NZ_RHHQ01000003.1"/>
</dbReference>
<dbReference type="PROSITE" id="PS00061">
    <property type="entry name" value="ADH_SHORT"/>
    <property type="match status" value="1"/>
</dbReference>
<organism evidence="3 4">
    <name type="scientific">Brevibacillus fluminis</name>
    <dbReference type="NCBI Taxonomy" id="511487"/>
    <lineage>
        <taxon>Bacteria</taxon>
        <taxon>Bacillati</taxon>
        <taxon>Bacillota</taxon>
        <taxon>Bacilli</taxon>
        <taxon>Bacillales</taxon>
        <taxon>Paenibacillaceae</taxon>
        <taxon>Brevibacillus</taxon>
    </lineage>
</organism>
<sequence length="244" mass="25617">MSLQNRVAIVTGAGSGIGRASSLALLKIGMRVVIVDLDENGGGETLRLAKEQGGDAMFIRADVSKQAEVENYVAVAMEAYGRIDVFHNNAGFLGTPTLLTEHSEDMFDKIIAINLKGVFLGLKYVLKVMEAQHSGVIINTSSAAGIHSQSYMAAYSASKHGVVGLTRTAAAEFGPKGIRINAICPGGVLTNMTKGMDLDNPEHNGPLRRPASPEEIANVVVFLAGDESSYMNGAIVPVDGGLTS</sequence>
<dbReference type="InterPro" id="IPR002347">
    <property type="entry name" value="SDR_fam"/>
</dbReference>
<dbReference type="PRINTS" id="PR00081">
    <property type="entry name" value="GDHRDH"/>
</dbReference>
<keyword evidence="2" id="KW-0560">Oxidoreductase</keyword>
<dbReference type="GO" id="GO:0016491">
    <property type="term" value="F:oxidoreductase activity"/>
    <property type="evidence" value="ECO:0007669"/>
    <property type="project" value="UniProtKB-KW"/>
</dbReference>
<dbReference type="AlphaFoldDB" id="A0A3M8DYF7"/>
<dbReference type="EMBL" id="RHHQ01000003">
    <property type="protein sequence ID" value="RNB92559.1"/>
    <property type="molecule type" value="Genomic_DNA"/>
</dbReference>
<dbReference type="CDD" id="cd05233">
    <property type="entry name" value="SDR_c"/>
    <property type="match status" value="1"/>
</dbReference>
<name>A0A3M8DYF7_9BACL</name>
<dbReference type="NCBIfam" id="NF005559">
    <property type="entry name" value="PRK07231.1"/>
    <property type="match status" value="1"/>
</dbReference>
<dbReference type="GO" id="GO:0008206">
    <property type="term" value="P:bile acid metabolic process"/>
    <property type="evidence" value="ECO:0007669"/>
    <property type="project" value="UniProtKB-ARBA"/>
</dbReference>
<dbReference type="OrthoDB" id="306388at2"/>
<protein>
    <submittedName>
        <fullName evidence="3">SDR family oxidoreductase</fullName>
    </submittedName>
</protein>
<dbReference type="Proteomes" id="UP000271031">
    <property type="component" value="Unassembled WGS sequence"/>
</dbReference>
<comment type="similarity">
    <text evidence="1">Belongs to the short-chain dehydrogenases/reductases (SDR) family.</text>
</comment>
<dbReference type="PANTHER" id="PTHR24321:SF8">
    <property type="entry name" value="ESTRADIOL 17-BETA-DEHYDROGENASE 8-RELATED"/>
    <property type="match status" value="1"/>
</dbReference>
<dbReference type="PANTHER" id="PTHR24321">
    <property type="entry name" value="DEHYDROGENASES, SHORT CHAIN"/>
    <property type="match status" value="1"/>
</dbReference>
<dbReference type="Gene3D" id="3.40.50.720">
    <property type="entry name" value="NAD(P)-binding Rossmann-like Domain"/>
    <property type="match status" value="1"/>
</dbReference>
<dbReference type="SUPFAM" id="SSF51735">
    <property type="entry name" value="NAD(P)-binding Rossmann-fold domains"/>
    <property type="match status" value="1"/>
</dbReference>